<evidence type="ECO:0000313" key="2">
    <source>
        <dbReference type="Proteomes" id="UP001175228"/>
    </source>
</evidence>
<dbReference type="EMBL" id="JAUEPU010000162">
    <property type="protein sequence ID" value="KAK0474719.1"/>
    <property type="molecule type" value="Genomic_DNA"/>
</dbReference>
<dbReference type="PANTHER" id="PTHR33096:SF1">
    <property type="entry name" value="CXC1-LIKE CYSTEINE CLUSTER ASSOCIATED WITH KDZ TRANSPOSASES DOMAIN-CONTAINING PROTEIN"/>
    <property type="match status" value="1"/>
</dbReference>
<dbReference type="InterPro" id="IPR040521">
    <property type="entry name" value="KDZ"/>
</dbReference>
<dbReference type="Pfam" id="PF18758">
    <property type="entry name" value="KDZ"/>
    <property type="match status" value="1"/>
</dbReference>
<reference evidence="1" key="1">
    <citation type="submission" date="2023-06" db="EMBL/GenBank/DDBJ databases">
        <authorList>
            <consortium name="Lawrence Berkeley National Laboratory"/>
            <person name="Ahrendt S."/>
            <person name="Sahu N."/>
            <person name="Indic B."/>
            <person name="Wong-Bajracharya J."/>
            <person name="Merenyi Z."/>
            <person name="Ke H.-M."/>
            <person name="Monk M."/>
            <person name="Kocsube S."/>
            <person name="Drula E."/>
            <person name="Lipzen A."/>
            <person name="Balint B."/>
            <person name="Henrissat B."/>
            <person name="Andreopoulos B."/>
            <person name="Martin F.M."/>
            <person name="Harder C.B."/>
            <person name="Rigling D."/>
            <person name="Ford K.L."/>
            <person name="Foster G.D."/>
            <person name="Pangilinan J."/>
            <person name="Papanicolaou A."/>
            <person name="Barry K."/>
            <person name="LaButti K."/>
            <person name="Viragh M."/>
            <person name="Koriabine M."/>
            <person name="Yan M."/>
            <person name="Riley R."/>
            <person name="Champramary S."/>
            <person name="Plett K.L."/>
            <person name="Tsai I.J."/>
            <person name="Slot J."/>
            <person name="Sipos G."/>
            <person name="Plett J."/>
            <person name="Nagy L.G."/>
            <person name="Grigoriev I.V."/>
        </authorList>
    </citation>
    <scope>NUCLEOTIDE SEQUENCE</scope>
    <source>
        <strain evidence="1">HWK02</strain>
    </source>
</reference>
<gene>
    <name evidence="1" type="ORF">EDD18DRAFT_1313370</name>
</gene>
<comment type="caution">
    <text evidence="1">The sequence shown here is derived from an EMBL/GenBank/DDBJ whole genome shotgun (WGS) entry which is preliminary data.</text>
</comment>
<protein>
    <submittedName>
        <fullName evidence="1">Uncharacterized protein</fullName>
    </submittedName>
</protein>
<evidence type="ECO:0000313" key="1">
    <source>
        <dbReference type="EMBL" id="KAK0474719.1"/>
    </source>
</evidence>
<proteinExistence type="predicted"/>
<sequence>MTQDLQRWCVVIPLFLANVNTPGEQQKYAVALVEHLALQLPAATSIAVLYNIGCVMDRSMHLYDIFSPTLTERLLFATLAMHAYGHQWSCQLVYNPKLQLGLGLTDGEGVECLWSWLQKLIGITRSSALKEGIEKKGAKARADVESCRKSIAFLQKQWSHQWQTQTSIHSYTLAQLKKELDVVLTLQAHVNTVEGVIQAAQTALNAQVSIPNLDLSQLSHIHQLLCMQIDQLYTSLNVGQSFPELASLDITFVQTLLLAHDLKINICKRAIGTFFEWDQPDQATGGCQQALGTKLHQQTRKSITHHKPALLAAIHKFNTYVRHLEEIAMDREIQFPLPRCLSTDLAHLKNDNDLLQDIWIQAAPSEPPVWLVDADVHCGIRAMLQLDQCLEECH</sequence>
<dbReference type="AlphaFoldDB" id="A0AA39U9Y4"/>
<keyword evidence="2" id="KW-1185">Reference proteome</keyword>
<accession>A0AA39U9Y4</accession>
<dbReference type="Proteomes" id="UP001175228">
    <property type="component" value="Unassembled WGS sequence"/>
</dbReference>
<organism evidence="1 2">
    <name type="scientific">Armillaria luteobubalina</name>
    <dbReference type="NCBI Taxonomy" id="153913"/>
    <lineage>
        <taxon>Eukaryota</taxon>
        <taxon>Fungi</taxon>
        <taxon>Dikarya</taxon>
        <taxon>Basidiomycota</taxon>
        <taxon>Agaricomycotina</taxon>
        <taxon>Agaricomycetes</taxon>
        <taxon>Agaricomycetidae</taxon>
        <taxon>Agaricales</taxon>
        <taxon>Marasmiineae</taxon>
        <taxon>Physalacriaceae</taxon>
        <taxon>Armillaria</taxon>
    </lineage>
</organism>
<name>A0AA39U9Y4_9AGAR</name>
<dbReference type="PANTHER" id="PTHR33096">
    <property type="entry name" value="CXC2 DOMAIN-CONTAINING PROTEIN"/>
    <property type="match status" value="1"/>
</dbReference>